<dbReference type="Gene3D" id="4.10.240.10">
    <property type="entry name" value="Zn(2)-C6 fungal-type DNA-binding domain"/>
    <property type="match status" value="1"/>
</dbReference>
<dbReference type="Pfam" id="PF00106">
    <property type="entry name" value="adh_short"/>
    <property type="match status" value="1"/>
</dbReference>
<dbReference type="InterPro" id="IPR021858">
    <property type="entry name" value="Fun_TF"/>
</dbReference>
<keyword evidence="3" id="KW-0560">Oxidoreductase</keyword>
<dbReference type="Proteomes" id="UP000663853">
    <property type="component" value="Unassembled WGS sequence"/>
</dbReference>
<evidence type="ECO:0000313" key="5">
    <source>
        <dbReference type="EMBL" id="CAE6513504.1"/>
    </source>
</evidence>
<dbReference type="PANTHER" id="PTHR43618:SF4">
    <property type="entry name" value="SHORT CHAIN DEHYDROGENASE_REDUCTASE FAMILY (AFU_ORTHOLOGUE AFUA_7G04540)"/>
    <property type="match status" value="1"/>
</dbReference>
<reference evidence="5" key="1">
    <citation type="submission" date="2021-01" db="EMBL/GenBank/DDBJ databases">
        <authorList>
            <person name="Kaushik A."/>
        </authorList>
    </citation>
    <scope>NUCLEOTIDE SEQUENCE</scope>
    <source>
        <strain evidence="5">AG6-10EEA</strain>
    </source>
</reference>
<feature type="domain" description="Zn(2)-C6 fungal-type" evidence="4">
    <location>
        <begin position="301"/>
        <end position="326"/>
    </location>
</feature>
<keyword evidence="2" id="KW-0521">NADP</keyword>
<evidence type="ECO:0000259" key="4">
    <source>
        <dbReference type="Pfam" id="PF00172"/>
    </source>
</evidence>
<dbReference type="InterPro" id="IPR002347">
    <property type="entry name" value="SDR_fam"/>
</dbReference>
<evidence type="ECO:0000313" key="6">
    <source>
        <dbReference type="Proteomes" id="UP000663853"/>
    </source>
</evidence>
<dbReference type="CDD" id="cd00067">
    <property type="entry name" value="GAL4"/>
    <property type="match status" value="1"/>
</dbReference>
<comment type="similarity">
    <text evidence="1">Belongs to the short-chain dehydrogenases/reductases (SDR) family.</text>
</comment>
<evidence type="ECO:0000256" key="1">
    <source>
        <dbReference type="ARBA" id="ARBA00006484"/>
    </source>
</evidence>
<dbReference type="AlphaFoldDB" id="A0A8H3D742"/>
<dbReference type="Pfam" id="PF00172">
    <property type="entry name" value="Zn_clus"/>
    <property type="match status" value="1"/>
</dbReference>
<accession>A0A8H3D742</accession>
<dbReference type="InterPro" id="IPR001138">
    <property type="entry name" value="Zn2Cys6_DnaBD"/>
</dbReference>
<evidence type="ECO:0000256" key="2">
    <source>
        <dbReference type="ARBA" id="ARBA00022857"/>
    </source>
</evidence>
<dbReference type="PANTHER" id="PTHR43618">
    <property type="entry name" value="7-ALPHA-HYDROXYSTEROID DEHYDROGENASE"/>
    <property type="match status" value="1"/>
</dbReference>
<comment type="caution">
    <text evidence="5">The sequence shown here is derived from an EMBL/GenBank/DDBJ whole genome shotgun (WGS) entry which is preliminary data.</text>
</comment>
<dbReference type="Pfam" id="PF11951">
    <property type="entry name" value="Fungal_trans_2"/>
    <property type="match status" value="1"/>
</dbReference>
<dbReference type="PRINTS" id="PR00080">
    <property type="entry name" value="SDRFAMILY"/>
</dbReference>
<dbReference type="PRINTS" id="PR00081">
    <property type="entry name" value="GDHRDH"/>
</dbReference>
<dbReference type="SUPFAM" id="SSF51735">
    <property type="entry name" value="NAD(P)-binding Rossmann-fold domains"/>
    <property type="match status" value="1"/>
</dbReference>
<dbReference type="InterPro" id="IPR036291">
    <property type="entry name" value="NAD(P)-bd_dom_sf"/>
</dbReference>
<dbReference type="InterPro" id="IPR036864">
    <property type="entry name" value="Zn2-C6_fun-type_DNA-bd_sf"/>
</dbReference>
<dbReference type="GO" id="GO:0016491">
    <property type="term" value="F:oxidoreductase activity"/>
    <property type="evidence" value="ECO:0007669"/>
    <property type="project" value="UniProtKB-KW"/>
</dbReference>
<dbReference type="GO" id="GO:0008270">
    <property type="term" value="F:zinc ion binding"/>
    <property type="evidence" value="ECO:0007669"/>
    <property type="project" value="InterPro"/>
</dbReference>
<protein>
    <recommendedName>
        <fullName evidence="4">Zn(2)-C6 fungal-type domain-containing protein</fullName>
    </recommendedName>
</protein>
<gene>
    <name evidence="5" type="ORF">RDB_LOCUS132908</name>
</gene>
<organism evidence="5 6">
    <name type="scientific">Rhizoctonia solani</name>
    <dbReference type="NCBI Taxonomy" id="456999"/>
    <lineage>
        <taxon>Eukaryota</taxon>
        <taxon>Fungi</taxon>
        <taxon>Dikarya</taxon>
        <taxon>Basidiomycota</taxon>
        <taxon>Agaricomycotina</taxon>
        <taxon>Agaricomycetes</taxon>
        <taxon>Cantharellales</taxon>
        <taxon>Ceratobasidiaceae</taxon>
        <taxon>Rhizoctonia</taxon>
    </lineage>
</organism>
<name>A0A8H3D742_9AGAM</name>
<proteinExistence type="inferred from homology"/>
<dbReference type="Gene3D" id="3.40.50.720">
    <property type="entry name" value="NAD(P)-binding Rossmann-like Domain"/>
    <property type="match status" value="1"/>
</dbReference>
<dbReference type="InterPro" id="IPR052178">
    <property type="entry name" value="Sec_Metab_Biosynth_SDR"/>
</dbReference>
<sequence length="864" mass="94842">MDHLLRTNLYDVDGRVALVTGGGTGIGLMITQALAANGAKVYIGSRRGEKVEATSKEVSPKVAGQVLPIELDVTDKASIKNAVKTISDNDGKLDILVNNAGITGPVSMFFNDESAPENKSPEALGNALFENEKVEDWMGLYGNNVASIFFVTTAFLGLLSKASEARGAWSAGVINISSMSGQLRISENKFAYNSAKTANIQLTKMFATEFALKNIPVRVNAIAPGVYPSEMTGQQGSHTLPGKEASDIAQGLRPIPFQRSGNDIDMGGLALFLASPAGYYLHGQVITTDGGFTAVHPAVSRKKCDEKLPICSRCEKSDSQCTWPPHSSYSPPSAFNAPIDQHMSAVLESSALPDGFGVNYSSGFVHNHPVAHSVSLFSSGIVTTSANAGLSNLDAARDLDSQYNLSPTSDQSRSLWSIPTPTLDSTSITRVPPVSTNSRHLTLKSWEYAQDYGPRIIWPPKGPEDSDDFDPEGVMSVLRGSIDFLTRTTVIEPVFQEIFHFFSTFLSRFVYDYAIVPEIIVEWMLKKFKMSDSAKYGMLATAVLFRANYERSPLTHTLRSHARELHSLASQQVLLDLKNDKLPPEVKLAGLIEVTTYEYYSSTLSRYYPHILDAASVVRHVIGSDTLDLLNLGGEHTLDVRCFAWCDILHSMATSRPTLLKYESDIEQAQRLGLDDGYANPDRGVEWIYGCPDVLTVLMAQITALKHSPVPKEERVSRGATIEQLVLNWEFRPTRAKGSVMRVARVGVQEMWRHTATLYVHQAIFRSGPMHPTVRNSVRSIVRIASTLKPGVNPDCFLSVPYFIAGSFAVSQKDRYTLKSRVLSCGNERFLRNLASSLEEIWAESDATGRFTGWSDKEPPTIVF</sequence>
<dbReference type="SUPFAM" id="SSF57701">
    <property type="entry name" value="Zn2/Cys6 DNA-binding domain"/>
    <property type="match status" value="1"/>
</dbReference>
<evidence type="ECO:0000256" key="3">
    <source>
        <dbReference type="ARBA" id="ARBA00023002"/>
    </source>
</evidence>
<dbReference type="EMBL" id="CAJMXA010003725">
    <property type="protein sequence ID" value="CAE6513504.1"/>
    <property type="molecule type" value="Genomic_DNA"/>
</dbReference>
<dbReference type="GO" id="GO:0000981">
    <property type="term" value="F:DNA-binding transcription factor activity, RNA polymerase II-specific"/>
    <property type="evidence" value="ECO:0007669"/>
    <property type="project" value="InterPro"/>
</dbReference>